<dbReference type="EMBL" id="VLTJ01000020">
    <property type="protein sequence ID" value="TSH95808.1"/>
    <property type="molecule type" value="Genomic_DNA"/>
</dbReference>
<proteinExistence type="predicted"/>
<feature type="coiled-coil region" evidence="1">
    <location>
        <begin position="698"/>
        <end position="746"/>
    </location>
</feature>
<name>A0A556ASA3_9BURK</name>
<dbReference type="AlphaFoldDB" id="A0A556ASA3"/>
<dbReference type="Pfam" id="PF13476">
    <property type="entry name" value="AAA_23"/>
    <property type="match status" value="1"/>
</dbReference>
<organism evidence="3 4">
    <name type="scientific">Verticiella sediminum</name>
    <dbReference type="NCBI Taxonomy" id="1247510"/>
    <lineage>
        <taxon>Bacteria</taxon>
        <taxon>Pseudomonadati</taxon>
        <taxon>Pseudomonadota</taxon>
        <taxon>Betaproteobacteria</taxon>
        <taxon>Burkholderiales</taxon>
        <taxon>Alcaligenaceae</taxon>
        <taxon>Verticiella</taxon>
    </lineage>
</organism>
<dbReference type="PANTHER" id="PTHR41259">
    <property type="entry name" value="DOUBLE-STRAND BREAK REPAIR RAD50 ATPASE, PUTATIVE-RELATED"/>
    <property type="match status" value="1"/>
</dbReference>
<dbReference type="Proteomes" id="UP000318405">
    <property type="component" value="Unassembled WGS sequence"/>
</dbReference>
<dbReference type="PANTHER" id="PTHR41259:SF1">
    <property type="entry name" value="DOUBLE-STRAND BREAK REPAIR RAD50 ATPASE, PUTATIVE-RELATED"/>
    <property type="match status" value="1"/>
</dbReference>
<dbReference type="GO" id="GO:0006302">
    <property type="term" value="P:double-strand break repair"/>
    <property type="evidence" value="ECO:0007669"/>
    <property type="project" value="InterPro"/>
</dbReference>
<dbReference type="SUPFAM" id="SSF52540">
    <property type="entry name" value="P-loop containing nucleoside triphosphate hydrolases"/>
    <property type="match status" value="1"/>
</dbReference>
<dbReference type="Gene3D" id="3.40.50.300">
    <property type="entry name" value="P-loop containing nucleotide triphosphate hydrolases"/>
    <property type="match status" value="2"/>
</dbReference>
<feature type="domain" description="Rad50/SbcC-type AAA" evidence="2">
    <location>
        <begin position="5"/>
        <end position="79"/>
    </location>
</feature>
<protein>
    <submittedName>
        <fullName evidence="3">AAA family ATPase</fullName>
    </submittedName>
</protein>
<feature type="coiled-coil region" evidence="1">
    <location>
        <begin position="201"/>
        <end position="228"/>
    </location>
</feature>
<dbReference type="InterPro" id="IPR038729">
    <property type="entry name" value="Rad50/SbcC_AAA"/>
</dbReference>
<accession>A0A556ASA3</accession>
<sequence>MRLHSIRLSEFRRFREPLVLDDLQAGINLFVGPNEAGKSTVAAAVRAAFLERYKTSKVADFAPYGLAAPRPTVELEFETGGRRYSLRKSFLTRPRCELIVDGGRRLEGEQADDALAALLGYVFPGKGQSRPEHAGVPGLLWIQQGESATRTPIEHARMHLREALQRVSGELASGDGDRLLVRVEADLAELLDARGKPRAAYREAEAELARVQADIDALQAAHRVLNEAIDQLAGLRLAHAEDERDPPWVGFERQAAQAREREQQAVQQRHELDVLLRERRQYDEQLALLHDGAMRVQADIDELARLRRELRRLEEAADAHAASAAGEAQAVAQAAERARLARERHEAARQLAERRDVQGMVERQQSEAQRLRHAHREAQRLAAELARVREQLHRETLSEPDLTQLRELERECEALALRREATATRLRYELPDGGVRLDGTAVAGRGERWLDRPMVIELANGGRLDVLPGGQDLAQLAERANALQAQRAQLFAALGVDSLARAEARWATRQAHAGELGNLQRELDIHAPQGLAALEQTCFEAQALLERLQARLAQFAPSAEAPGALDLNACATERELAETAWRQLQERGEARRMQAQQALTHLAQARERERALAERLESAAATGQQAQRAMRLAEAKAQRDAIEQRIELAKARLEGHDSQLNRQDIDRLERSARIAREAFQARHERMLLLQGRLDEAGAQGLGERLAEVGAEAERLQRRVDGLALRARALRMLREALRERREAATSRLQAPLAERLAHYLRLLFGEASLQLDENLLPTQIVRPDHTLGLDALSHGTQEQLGVLARIAYADILREAGRPTLLILDDALVHTDAQRLGWIKRALFDAATRHQVLVFSCHAAAWRDLGVAARELGDDRPTDA</sequence>
<dbReference type="GO" id="GO:0016887">
    <property type="term" value="F:ATP hydrolysis activity"/>
    <property type="evidence" value="ECO:0007669"/>
    <property type="project" value="InterPro"/>
</dbReference>
<evidence type="ECO:0000256" key="1">
    <source>
        <dbReference type="SAM" id="Coils"/>
    </source>
</evidence>
<keyword evidence="4" id="KW-1185">Reference proteome</keyword>
<dbReference type="RefSeq" id="WP_143948159.1">
    <property type="nucleotide sequence ID" value="NZ_BAABMB010000002.1"/>
</dbReference>
<gene>
    <name evidence="3" type="ORF">FOZ76_10475</name>
</gene>
<evidence type="ECO:0000313" key="4">
    <source>
        <dbReference type="Proteomes" id="UP000318405"/>
    </source>
</evidence>
<evidence type="ECO:0000259" key="2">
    <source>
        <dbReference type="Pfam" id="PF13476"/>
    </source>
</evidence>
<evidence type="ECO:0000313" key="3">
    <source>
        <dbReference type="EMBL" id="TSH95808.1"/>
    </source>
</evidence>
<feature type="coiled-coil region" evidence="1">
    <location>
        <begin position="265"/>
        <end position="425"/>
    </location>
</feature>
<reference evidence="3 4" key="1">
    <citation type="submission" date="2019-07" db="EMBL/GenBank/DDBJ databases">
        <title>Qingshengfaniella alkalisoli gen. nov., sp. nov., isolated from saline soil.</title>
        <authorList>
            <person name="Xu L."/>
            <person name="Huang X.-X."/>
            <person name="Sun J.-Q."/>
        </authorList>
    </citation>
    <scope>NUCLEOTIDE SEQUENCE [LARGE SCALE GENOMIC DNA]</scope>
    <source>
        <strain evidence="3 4">DSM 27279</strain>
    </source>
</reference>
<dbReference type="OrthoDB" id="9764467at2"/>
<feature type="coiled-coil region" evidence="1">
    <location>
        <begin position="602"/>
        <end position="659"/>
    </location>
</feature>
<keyword evidence="1" id="KW-0175">Coiled coil</keyword>
<comment type="caution">
    <text evidence="3">The sequence shown here is derived from an EMBL/GenBank/DDBJ whole genome shotgun (WGS) entry which is preliminary data.</text>
</comment>
<dbReference type="InterPro" id="IPR027417">
    <property type="entry name" value="P-loop_NTPase"/>
</dbReference>